<sequence length="528" mass="58535">MVSRINQSLLALVLAMPAGGLSSQSEPANVGTGEVKSEVLTLDKVIGRALEHNLGLATERYRVANAEDDVVIEEAAFDVELFGSTGLSESLSPARTSALDNANTPESESRRAAVGADKLLSTGATVSVDSGIRRRSSNNNAARNPDYSADIGISIRQPLLQGAWRRVNLAPLARAKIGAEISLFELRSEVLDLLQNTESAYWDLAYAKADRRLIASSIELAENLLEENKERERLGLATPLEVLQAETELNDREEDLIQAERVIAEAEDRLRRLMGDTSFTAPVEGNLQVNPLPQDLPGLRPMPAVVRDTVESDVEADAQELGVEVQRINRILARDDIKPDLSLVAGVTYLGRDSDGETSYRGAYQRNGRDWNVGLELRIPWGTRAAEARLRQTERNLEREKLLLYDLKQQKALAARSVWRAVQAGLRRIEVTRKALELNREAFKQQRARYSSGVVAYRNVLEAQRDFDAARRNQLSALIETLQAQVELSRIDSTILQRNGFTWEQVDRLSTPPDLKTHPLSDATETDT</sequence>
<evidence type="ECO:0000313" key="10">
    <source>
        <dbReference type="EMBL" id="PXA05163.1"/>
    </source>
</evidence>
<keyword evidence="7" id="KW-0998">Cell outer membrane</keyword>
<keyword evidence="8" id="KW-0175">Coiled coil</keyword>
<dbReference type="GO" id="GO:0015562">
    <property type="term" value="F:efflux transmembrane transporter activity"/>
    <property type="evidence" value="ECO:0007669"/>
    <property type="project" value="InterPro"/>
</dbReference>
<comment type="subcellular location">
    <subcellularLocation>
        <location evidence="1">Cell outer membrane</location>
    </subcellularLocation>
</comment>
<protein>
    <recommendedName>
        <fullName evidence="12">TolC family protein</fullName>
    </recommendedName>
</protein>
<keyword evidence="5" id="KW-0812">Transmembrane</keyword>
<reference evidence="10 11" key="1">
    <citation type="submission" date="2018-05" db="EMBL/GenBank/DDBJ databases">
        <title>Coraliomargarita sinensis sp. nov., isolated from a marine solar saltern.</title>
        <authorList>
            <person name="Zhou L.Y."/>
        </authorList>
    </citation>
    <scope>NUCLEOTIDE SEQUENCE [LARGE SCALE GENOMIC DNA]</scope>
    <source>
        <strain evidence="10 11">WN38</strain>
    </source>
</reference>
<dbReference type="Gene3D" id="1.20.1600.10">
    <property type="entry name" value="Outer membrane efflux proteins (OEP)"/>
    <property type="match status" value="1"/>
</dbReference>
<dbReference type="EMBL" id="QHJQ01000002">
    <property type="protein sequence ID" value="PXA05163.1"/>
    <property type="molecule type" value="Genomic_DNA"/>
</dbReference>
<organism evidence="10 11">
    <name type="scientific">Coraliomargarita sinensis</name>
    <dbReference type="NCBI Taxonomy" id="2174842"/>
    <lineage>
        <taxon>Bacteria</taxon>
        <taxon>Pseudomonadati</taxon>
        <taxon>Verrucomicrobiota</taxon>
        <taxon>Opitutia</taxon>
        <taxon>Puniceicoccales</taxon>
        <taxon>Coraliomargaritaceae</taxon>
        <taxon>Coraliomargarita</taxon>
    </lineage>
</organism>
<keyword evidence="6" id="KW-0472">Membrane</keyword>
<feature type="region of interest" description="Disordered" evidence="9">
    <location>
        <begin position="92"/>
        <end position="114"/>
    </location>
</feature>
<comment type="similarity">
    <text evidence="2">Belongs to the outer membrane factor (OMF) (TC 1.B.17) family.</text>
</comment>
<dbReference type="InParanoid" id="A0A317ZLQ9"/>
<evidence type="ECO:0000256" key="9">
    <source>
        <dbReference type="SAM" id="MobiDB-lite"/>
    </source>
</evidence>
<evidence type="ECO:0000313" key="11">
    <source>
        <dbReference type="Proteomes" id="UP000247099"/>
    </source>
</evidence>
<keyword evidence="3" id="KW-0813">Transport</keyword>
<dbReference type="SUPFAM" id="SSF56954">
    <property type="entry name" value="Outer membrane efflux proteins (OEP)"/>
    <property type="match status" value="1"/>
</dbReference>
<proteinExistence type="inferred from homology"/>
<dbReference type="RefSeq" id="WP_110130164.1">
    <property type="nucleotide sequence ID" value="NZ_QHJQ01000002.1"/>
</dbReference>
<feature type="compositionally biased region" description="Polar residues" evidence="9">
    <location>
        <begin position="92"/>
        <end position="106"/>
    </location>
</feature>
<evidence type="ECO:0000256" key="3">
    <source>
        <dbReference type="ARBA" id="ARBA00022448"/>
    </source>
</evidence>
<evidence type="ECO:0000256" key="4">
    <source>
        <dbReference type="ARBA" id="ARBA00022452"/>
    </source>
</evidence>
<evidence type="ECO:0000256" key="8">
    <source>
        <dbReference type="SAM" id="Coils"/>
    </source>
</evidence>
<dbReference type="PANTHER" id="PTHR30026">
    <property type="entry name" value="OUTER MEMBRANE PROTEIN TOLC"/>
    <property type="match status" value="1"/>
</dbReference>
<gene>
    <name evidence="10" type="ORF">DDZ13_04165</name>
</gene>
<keyword evidence="11" id="KW-1185">Reference proteome</keyword>
<dbReference type="AlphaFoldDB" id="A0A317ZLQ9"/>
<dbReference type="InterPro" id="IPR051906">
    <property type="entry name" value="TolC-like"/>
</dbReference>
<evidence type="ECO:0008006" key="12">
    <source>
        <dbReference type="Google" id="ProtNLM"/>
    </source>
</evidence>
<evidence type="ECO:0000256" key="5">
    <source>
        <dbReference type="ARBA" id="ARBA00022692"/>
    </source>
</evidence>
<feature type="coiled-coil region" evidence="8">
    <location>
        <begin position="383"/>
        <end position="446"/>
    </location>
</feature>
<dbReference type="Pfam" id="PF02321">
    <property type="entry name" value="OEP"/>
    <property type="match status" value="2"/>
</dbReference>
<dbReference type="InterPro" id="IPR003423">
    <property type="entry name" value="OMP_efflux"/>
</dbReference>
<dbReference type="GO" id="GO:0009279">
    <property type="term" value="C:cell outer membrane"/>
    <property type="evidence" value="ECO:0007669"/>
    <property type="project" value="UniProtKB-SubCell"/>
</dbReference>
<dbReference type="GO" id="GO:1990281">
    <property type="term" value="C:efflux pump complex"/>
    <property type="evidence" value="ECO:0007669"/>
    <property type="project" value="TreeGrafter"/>
</dbReference>
<dbReference type="Proteomes" id="UP000247099">
    <property type="component" value="Unassembled WGS sequence"/>
</dbReference>
<dbReference type="OrthoDB" id="188180at2"/>
<comment type="caution">
    <text evidence="10">The sequence shown here is derived from an EMBL/GenBank/DDBJ whole genome shotgun (WGS) entry which is preliminary data.</text>
</comment>
<evidence type="ECO:0000256" key="2">
    <source>
        <dbReference type="ARBA" id="ARBA00007613"/>
    </source>
</evidence>
<evidence type="ECO:0000256" key="7">
    <source>
        <dbReference type="ARBA" id="ARBA00023237"/>
    </source>
</evidence>
<evidence type="ECO:0000256" key="1">
    <source>
        <dbReference type="ARBA" id="ARBA00004442"/>
    </source>
</evidence>
<accession>A0A317ZLQ9</accession>
<keyword evidence="4" id="KW-1134">Transmembrane beta strand</keyword>
<dbReference type="PANTHER" id="PTHR30026:SF23">
    <property type="entry name" value="TO APRF-PUTATIVE OUTER MEMBRANE EFFLUX PROTEIN OR SECRETED ALKALINE PHOSPHATASE-RELATED"/>
    <property type="match status" value="1"/>
</dbReference>
<evidence type="ECO:0000256" key="6">
    <source>
        <dbReference type="ARBA" id="ARBA00023136"/>
    </source>
</evidence>
<feature type="coiled-coil region" evidence="8">
    <location>
        <begin position="242"/>
        <end position="276"/>
    </location>
</feature>
<dbReference type="GO" id="GO:0015288">
    <property type="term" value="F:porin activity"/>
    <property type="evidence" value="ECO:0007669"/>
    <property type="project" value="TreeGrafter"/>
</dbReference>
<name>A0A317ZLQ9_9BACT</name>